<dbReference type="SUPFAM" id="SSF56801">
    <property type="entry name" value="Acetyl-CoA synthetase-like"/>
    <property type="match status" value="1"/>
</dbReference>
<sequence length="507" mass="55181">MDVPGLMRQSVALHADRPAVLTEHGRYTFAEMWDRGVRTANALIAAGVRPGDRVAGLEDNNLGAADLFLGAAIAGAVRVPLYARNSAEAHAHMIAQTDSVVVMTDAAYADSVKGLDTHVIVRDAGYEDWLAAQSDVDPMVEVGPDDWCVIRHSAGTTGRSKGVGYTQQGWLVNCRNWLYRLPNLRWGSVVGHAGPISHASGYLFLPAWLHGSTNLLFGAFEPRKVLDMLTEHSVTHMFTPPSMVQMLAAEAGGQAFPALECVLVGGAPITDATALAGRAAFGDVLYQVFGQTEAVPLTIMTPEEWFGDHPGSQPMRAAGRVLPFARMQVRDEDGVTVLPLNSEGELWAQVEGQMIEFWGDESGELTAERLVDGWVRTRDIGRIDANGFVYVLDRADDMIVSGGFNIWPAELETVIADHACVVEVAVFSIPHERWGETPMAVCRVDDRDAVTEQEIIELVTERLGSYKKPGAVEFVTEPLPKNVVGKLLRKALREPHWAGREQRVSGA</sequence>
<dbReference type="InterPro" id="IPR050237">
    <property type="entry name" value="ATP-dep_AMP-bd_enzyme"/>
</dbReference>
<comment type="caution">
    <text evidence="3">The sequence shown here is derived from an EMBL/GenBank/DDBJ whole genome shotgun (WGS) entry which is preliminary data.</text>
</comment>
<protein>
    <submittedName>
        <fullName evidence="3">Acyl-CoA synthetase (AMP-forming)/AMP-acid ligase II</fullName>
    </submittedName>
</protein>
<proteinExistence type="predicted"/>
<name>A0A4R1HLJ7_PSEEN</name>
<dbReference type="EMBL" id="SMFZ01000002">
    <property type="protein sequence ID" value="TCK21375.1"/>
    <property type="molecule type" value="Genomic_DNA"/>
</dbReference>
<dbReference type="InterPro" id="IPR020845">
    <property type="entry name" value="AMP-binding_CS"/>
</dbReference>
<dbReference type="InterPro" id="IPR042099">
    <property type="entry name" value="ANL_N_sf"/>
</dbReference>
<organism evidence="3 4">
    <name type="scientific">Pseudonocardia endophytica</name>
    <dbReference type="NCBI Taxonomy" id="401976"/>
    <lineage>
        <taxon>Bacteria</taxon>
        <taxon>Bacillati</taxon>
        <taxon>Actinomycetota</taxon>
        <taxon>Actinomycetes</taxon>
        <taxon>Pseudonocardiales</taxon>
        <taxon>Pseudonocardiaceae</taxon>
        <taxon>Pseudonocardia</taxon>
    </lineage>
</organism>
<dbReference type="InterPro" id="IPR000873">
    <property type="entry name" value="AMP-dep_synth/lig_dom"/>
</dbReference>
<dbReference type="InterPro" id="IPR045851">
    <property type="entry name" value="AMP-bd_C_sf"/>
</dbReference>
<dbReference type="AlphaFoldDB" id="A0A4R1HLJ7"/>
<reference evidence="3 4" key="1">
    <citation type="submission" date="2019-03" db="EMBL/GenBank/DDBJ databases">
        <title>Sequencing the genomes of 1000 actinobacteria strains.</title>
        <authorList>
            <person name="Klenk H.-P."/>
        </authorList>
    </citation>
    <scope>NUCLEOTIDE SEQUENCE [LARGE SCALE GENOMIC DNA]</scope>
    <source>
        <strain evidence="3 4">DSM 44969</strain>
    </source>
</reference>
<keyword evidence="4" id="KW-1185">Reference proteome</keyword>
<evidence type="ECO:0000259" key="2">
    <source>
        <dbReference type="Pfam" id="PF13193"/>
    </source>
</evidence>
<evidence type="ECO:0000313" key="3">
    <source>
        <dbReference type="EMBL" id="TCK21375.1"/>
    </source>
</evidence>
<dbReference type="Pfam" id="PF13193">
    <property type="entry name" value="AMP-binding_C"/>
    <property type="match status" value="1"/>
</dbReference>
<dbReference type="InterPro" id="IPR025110">
    <property type="entry name" value="AMP-bd_C"/>
</dbReference>
<keyword evidence="3" id="KW-0436">Ligase</keyword>
<dbReference type="PANTHER" id="PTHR43767:SF1">
    <property type="entry name" value="NONRIBOSOMAL PEPTIDE SYNTHASE PES1 (EUROFUNG)-RELATED"/>
    <property type="match status" value="1"/>
</dbReference>
<evidence type="ECO:0000313" key="4">
    <source>
        <dbReference type="Proteomes" id="UP000295560"/>
    </source>
</evidence>
<gene>
    <name evidence="3" type="ORF">EV378_5357</name>
</gene>
<dbReference type="Gene3D" id="3.30.300.30">
    <property type="match status" value="1"/>
</dbReference>
<feature type="domain" description="AMP-dependent synthetase/ligase" evidence="1">
    <location>
        <begin position="8"/>
        <end position="353"/>
    </location>
</feature>
<evidence type="ECO:0000259" key="1">
    <source>
        <dbReference type="Pfam" id="PF00501"/>
    </source>
</evidence>
<dbReference type="OrthoDB" id="9803968at2"/>
<dbReference type="Gene3D" id="3.40.50.12780">
    <property type="entry name" value="N-terminal domain of ligase-like"/>
    <property type="match status" value="1"/>
</dbReference>
<accession>A0A4R1HLJ7</accession>
<dbReference type="Pfam" id="PF00501">
    <property type="entry name" value="AMP-binding"/>
    <property type="match status" value="1"/>
</dbReference>
<feature type="domain" description="AMP-binding enzyme C-terminal" evidence="2">
    <location>
        <begin position="410"/>
        <end position="486"/>
    </location>
</feature>
<dbReference type="PANTHER" id="PTHR43767">
    <property type="entry name" value="LONG-CHAIN-FATTY-ACID--COA LIGASE"/>
    <property type="match status" value="1"/>
</dbReference>
<dbReference type="GO" id="GO:0016878">
    <property type="term" value="F:acid-thiol ligase activity"/>
    <property type="evidence" value="ECO:0007669"/>
    <property type="project" value="UniProtKB-ARBA"/>
</dbReference>
<dbReference type="RefSeq" id="WP_132430129.1">
    <property type="nucleotide sequence ID" value="NZ_SMFZ01000002.1"/>
</dbReference>
<dbReference type="Proteomes" id="UP000295560">
    <property type="component" value="Unassembled WGS sequence"/>
</dbReference>
<dbReference type="PROSITE" id="PS00455">
    <property type="entry name" value="AMP_BINDING"/>
    <property type="match status" value="1"/>
</dbReference>